<accession>G0ITF3</accession>
<sequence>MVKGVILTNLGCPNSLDITPEFGIYVGLFETNRAPPRASLISSMEPADFTAAIPLVFCLKFSVSFPNH</sequence>
<proteinExistence type="predicted"/>
<dbReference type="KEGG" id="bafz:BafPKo_G0009"/>
<evidence type="ECO:0000313" key="2">
    <source>
        <dbReference type="Proteomes" id="UP000005216"/>
    </source>
</evidence>
<reference evidence="1 2" key="1">
    <citation type="journal article" date="2011" name="J. Bacteriol.">
        <title>Whole-genome sequences of two Borrelia afzelii and two Borrelia garinii Lyme disease agent isolates.</title>
        <authorList>
            <person name="Casjens S.R."/>
            <person name="Mongodin E.F."/>
            <person name="Qiu W.-G."/>
            <person name="Dunn J.J."/>
            <person name="Luft B.J."/>
            <person name="Fraser-Liggett C.M."/>
            <person name="Schutzer S.E."/>
        </authorList>
    </citation>
    <scope>NUCLEOTIDE SEQUENCE [LARGE SCALE GENOMIC DNA]</scope>
    <source>
        <strain evidence="1 2">PKo</strain>
    </source>
</reference>
<dbReference type="AlphaFoldDB" id="G0ITF3"/>
<dbReference type="Proteomes" id="UP000005216">
    <property type="component" value="Plasmid lp28-2"/>
</dbReference>
<evidence type="ECO:0000313" key="1">
    <source>
        <dbReference type="EMBL" id="AEL70407.1"/>
    </source>
</evidence>
<gene>
    <name evidence="1" type="ordered locus">BafPKo_G0009</name>
</gene>
<dbReference type="HOGENOM" id="CLU_2785632_0_0_12"/>
<dbReference type="EMBL" id="CP002943">
    <property type="protein sequence ID" value="AEL70407.1"/>
    <property type="molecule type" value="Genomic_DNA"/>
</dbReference>
<organism evidence="1 2">
    <name type="scientific">Borreliella afzelii (strain PKo)</name>
    <name type="common">Borrelia afzelii</name>
    <dbReference type="NCBI Taxonomy" id="390236"/>
    <lineage>
        <taxon>Bacteria</taxon>
        <taxon>Pseudomonadati</taxon>
        <taxon>Spirochaetota</taxon>
        <taxon>Spirochaetia</taxon>
        <taxon>Spirochaetales</taxon>
        <taxon>Borreliaceae</taxon>
        <taxon>Borreliella</taxon>
    </lineage>
</organism>
<protein>
    <submittedName>
        <fullName evidence="1">Uncharacterized protein</fullName>
    </submittedName>
</protein>
<keyword evidence="2" id="KW-1185">Reference proteome</keyword>
<geneLocation type="plasmid" evidence="1 2">
    <name>lp28-2</name>
</geneLocation>
<name>G0ITF3_BORAP</name>
<keyword evidence="1" id="KW-0614">Plasmid</keyword>
<dbReference type="PATRIC" id="fig|390236.22.peg.1184"/>